<evidence type="ECO:0000256" key="10">
    <source>
        <dbReference type="ARBA" id="ARBA00023180"/>
    </source>
</evidence>
<keyword evidence="7 12" id="KW-0040">ANK repeat</keyword>
<keyword evidence="6 13" id="KW-1133">Transmembrane helix</keyword>
<keyword evidence="4 13" id="KW-0812">Transmembrane</keyword>
<dbReference type="EMBL" id="JALNTZ010000003">
    <property type="protein sequence ID" value="KAJ3659004.1"/>
    <property type="molecule type" value="Genomic_DNA"/>
</dbReference>
<keyword evidence="10" id="KW-0325">Glycoprotein</keyword>
<evidence type="ECO:0000313" key="16">
    <source>
        <dbReference type="Proteomes" id="UP001168821"/>
    </source>
</evidence>
<dbReference type="GO" id="GO:0034703">
    <property type="term" value="C:cation channel complex"/>
    <property type="evidence" value="ECO:0007669"/>
    <property type="project" value="UniProtKB-ARBA"/>
</dbReference>
<dbReference type="InterPro" id="IPR036770">
    <property type="entry name" value="Ankyrin_rpt-contain_sf"/>
</dbReference>
<evidence type="ECO:0000256" key="2">
    <source>
        <dbReference type="ARBA" id="ARBA00022448"/>
    </source>
</evidence>
<keyword evidence="16" id="KW-1185">Reference proteome</keyword>
<evidence type="ECO:0000256" key="3">
    <source>
        <dbReference type="ARBA" id="ARBA00022606"/>
    </source>
</evidence>
<evidence type="ECO:0000256" key="7">
    <source>
        <dbReference type="ARBA" id="ARBA00023043"/>
    </source>
</evidence>
<sequence length="583" mass="65542">MADERSGLHWAVSSGDEAAVRFSLEHGNENVNLKDNKGCTPLLLAECIKDEDSYESIVRILVENGADVNVCNNTPLYSAVFYQKQHLVELLLRAGADVRQNNLLHIAAEKGSEGILGLLLGDKRCTEDVINGRDRNGRTPAFVAAQHDREGCLKMLIAKGADLSRANFNKETVMEIIFENMTRPVQFMMDALDSSVVLEKINEKNRYYVDFKVLAPTKCSRQMDVISSLLVAANDEEKTEVLQHPLIELYLTLKWSRVCYFFYLWIVAYVVFVLSMSIYVTFLTHDYYRIDGAMMASRCILIVSASCLIAHAVLQCCLTHGNHFRKYELWLNLGCTSLSLIVAIAENPAENATIMHVADSTWVLHIASIAILMSWAELMLLIGRLPTYGYYALMFSAVLQNVIRVLMAFLCLVVGFALSFSIQFSSCSDFRDPWRALVKTTVMMMGEFEYGDLFADKVVGPAGATSRVIFLMFIILTSIVLMNLMVGLAVSDIQCLCIVSHARKLEKQADFLSQLEKVLTSKKFRGKYVPEIVKKVLKRNCIDTRYELDVSTKFRRSKKLSSKLIDSLVGIAKSHRGKNDQEG</sequence>
<dbReference type="PANTHER" id="PTHR47143">
    <property type="entry name" value="TRANSIENT RECEPTOR POTENTIAL CATION CHANNEL PROTEIN PAINLESS"/>
    <property type="match status" value="1"/>
</dbReference>
<feature type="domain" description="Ion transport" evidence="14">
    <location>
        <begin position="262"/>
        <end position="494"/>
    </location>
</feature>
<dbReference type="Gene3D" id="1.25.40.20">
    <property type="entry name" value="Ankyrin repeat-containing domain"/>
    <property type="match status" value="2"/>
</dbReference>
<dbReference type="GO" id="GO:0005216">
    <property type="term" value="F:monoatomic ion channel activity"/>
    <property type="evidence" value="ECO:0007669"/>
    <property type="project" value="InterPro"/>
</dbReference>
<dbReference type="Pfam" id="PF00520">
    <property type="entry name" value="Ion_trans"/>
    <property type="match status" value="1"/>
</dbReference>
<keyword evidence="2" id="KW-0813">Transport</keyword>
<keyword evidence="9 13" id="KW-0472">Membrane</keyword>
<comment type="subcellular location">
    <subcellularLocation>
        <location evidence="1">Membrane</location>
        <topology evidence="1">Multi-pass membrane protein</topology>
    </subcellularLocation>
</comment>
<protein>
    <recommendedName>
        <fullName evidence="14">Ion transport domain-containing protein</fullName>
    </recommendedName>
</protein>
<evidence type="ECO:0000259" key="14">
    <source>
        <dbReference type="Pfam" id="PF00520"/>
    </source>
</evidence>
<evidence type="ECO:0000313" key="15">
    <source>
        <dbReference type="EMBL" id="KAJ3659004.1"/>
    </source>
</evidence>
<feature type="repeat" description="ANK" evidence="12">
    <location>
        <begin position="136"/>
        <end position="168"/>
    </location>
</feature>
<feature type="repeat" description="ANK" evidence="12">
    <location>
        <begin position="71"/>
        <end position="103"/>
    </location>
</feature>
<evidence type="ECO:0000256" key="12">
    <source>
        <dbReference type="PROSITE-ProRule" id="PRU00023"/>
    </source>
</evidence>
<evidence type="ECO:0000256" key="1">
    <source>
        <dbReference type="ARBA" id="ARBA00004141"/>
    </source>
</evidence>
<dbReference type="AlphaFoldDB" id="A0AA38MK60"/>
<evidence type="ECO:0000256" key="9">
    <source>
        <dbReference type="ARBA" id="ARBA00023136"/>
    </source>
</evidence>
<organism evidence="15 16">
    <name type="scientific">Zophobas morio</name>
    <dbReference type="NCBI Taxonomy" id="2755281"/>
    <lineage>
        <taxon>Eukaryota</taxon>
        <taxon>Metazoa</taxon>
        <taxon>Ecdysozoa</taxon>
        <taxon>Arthropoda</taxon>
        <taxon>Hexapoda</taxon>
        <taxon>Insecta</taxon>
        <taxon>Pterygota</taxon>
        <taxon>Neoptera</taxon>
        <taxon>Endopterygota</taxon>
        <taxon>Coleoptera</taxon>
        <taxon>Polyphaga</taxon>
        <taxon>Cucujiformia</taxon>
        <taxon>Tenebrionidae</taxon>
        <taxon>Zophobas</taxon>
    </lineage>
</organism>
<reference evidence="15" key="1">
    <citation type="journal article" date="2023" name="G3 (Bethesda)">
        <title>Whole genome assemblies of Zophobas morio and Tenebrio molitor.</title>
        <authorList>
            <person name="Kaur S."/>
            <person name="Stinson S.A."/>
            <person name="diCenzo G.C."/>
        </authorList>
    </citation>
    <scope>NUCLEOTIDE SEQUENCE</scope>
    <source>
        <strain evidence="15">QUZm001</strain>
    </source>
</reference>
<evidence type="ECO:0000256" key="13">
    <source>
        <dbReference type="SAM" id="Phobius"/>
    </source>
</evidence>
<keyword evidence="5" id="KW-0677">Repeat</keyword>
<name>A0AA38MK60_9CUCU</name>
<feature type="transmembrane region" description="Helical" evidence="13">
    <location>
        <begin position="468"/>
        <end position="490"/>
    </location>
</feature>
<evidence type="ECO:0000256" key="6">
    <source>
        <dbReference type="ARBA" id="ARBA00022989"/>
    </source>
</evidence>
<evidence type="ECO:0000256" key="5">
    <source>
        <dbReference type="ARBA" id="ARBA00022737"/>
    </source>
</evidence>
<feature type="transmembrane region" description="Helical" evidence="13">
    <location>
        <begin position="260"/>
        <end position="283"/>
    </location>
</feature>
<gene>
    <name evidence="15" type="ORF">Zmor_010714</name>
</gene>
<comment type="caution">
    <text evidence="15">The sequence shown here is derived from an EMBL/GenBank/DDBJ whole genome shotgun (WGS) entry which is preliminary data.</text>
</comment>
<dbReference type="SMART" id="SM00248">
    <property type="entry name" value="ANK"/>
    <property type="match status" value="4"/>
</dbReference>
<keyword evidence="11" id="KW-0407">Ion channel</keyword>
<proteinExistence type="predicted"/>
<evidence type="ECO:0000256" key="8">
    <source>
        <dbReference type="ARBA" id="ARBA00023065"/>
    </source>
</evidence>
<feature type="transmembrane region" description="Helical" evidence="13">
    <location>
        <begin position="402"/>
        <end position="422"/>
    </location>
</feature>
<evidence type="ECO:0000256" key="4">
    <source>
        <dbReference type="ARBA" id="ARBA00022692"/>
    </source>
</evidence>
<dbReference type="InterPro" id="IPR005821">
    <property type="entry name" value="Ion_trans_dom"/>
</dbReference>
<accession>A0AA38MK60</accession>
<feature type="transmembrane region" description="Helical" evidence="13">
    <location>
        <begin position="329"/>
        <end position="349"/>
    </location>
</feature>
<evidence type="ECO:0000256" key="11">
    <source>
        <dbReference type="ARBA" id="ARBA00023303"/>
    </source>
</evidence>
<dbReference type="InterPro" id="IPR002110">
    <property type="entry name" value="Ankyrin_rpt"/>
</dbReference>
<keyword evidence="3" id="KW-0716">Sensory transduction</keyword>
<dbReference type="InterPro" id="IPR052076">
    <property type="entry name" value="TRP_cation_channel"/>
</dbReference>
<dbReference type="SUPFAM" id="SSF48403">
    <property type="entry name" value="Ankyrin repeat"/>
    <property type="match status" value="1"/>
</dbReference>
<feature type="transmembrane region" description="Helical" evidence="13">
    <location>
        <begin position="361"/>
        <end position="382"/>
    </location>
</feature>
<dbReference type="PROSITE" id="PS50088">
    <property type="entry name" value="ANK_REPEAT"/>
    <property type="match status" value="3"/>
</dbReference>
<feature type="repeat" description="ANK" evidence="12">
    <location>
        <begin position="37"/>
        <end position="73"/>
    </location>
</feature>
<dbReference type="Proteomes" id="UP001168821">
    <property type="component" value="Unassembled WGS sequence"/>
</dbReference>
<keyword evidence="8" id="KW-0406">Ion transport</keyword>
<dbReference type="Pfam" id="PF00023">
    <property type="entry name" value="Ank"/>
    <property type="match status" value="1"/>
</dbReference>
<dbReference type="PROSITE" id="PS50297">
    <property type="entry name" value="ANK_REP_REGION"/>
    <property type="match status" value="3"/>
</dbReference>
<feature type="transmembrane region" description="Helical" evidence="13">
    <location>
        <begin position="295"/>
        <end position="314"/>
    </location>
</feature>
<dbReference type="PANTHER" id="PTHR47143:SF1">
    <property type="entry name" value="ION_TRANS DOMAIN-CONTAINING PROTEIN"/>
    <property type="match status" value="1"/>
</dbReference>
<dbReference type="Pfam" id="PF12796">
    <property type="entry name" value="Ank_2"/>
    <property type="match status" value="1"/>
</dbReference>